<dbReference type="InterPro" id="IPR036439">
    <property type="entry name" value="Dockerin_dom_sf"/>
</dbReference>
<proteinExistence type="predicted"/>
<dbReference type="Proteomes" id="UP000178240">
    <property type="component" value="Unassembled WGS sequence"/>
</dbReference>
<dbReference type="InterPro" id="IPR018247">
    <property type="entry name" value="EF_Hand_1_Ca_BS"/>
</dbReference>
<reference evidence="2 3" key="1">
    <citation type="journal article" date="2016" name="Nat. Commun.">
        <title>Thousands of microbial genomes shed light on interconnected biogeochemical processes in an aquifer system.</title>
        <authorList>
            <person name="Anantharaman K."/>
            <person name="Brown C.T."/>
            <person name="Hug L.A."/>
            <person name="Sharon I."/>
            <person name="Castelle C.J."/>
            <person name="Probst A.J."/>
            <person name="Thomas B.C."/>
            <person name="Singh A."/>
            <person name="Wilkins M.J."/>
            <person name="Karaoz U."/>
            <person name="Brodie E.L."/>
            <person name="Williams K.H."/>
            <person name="Hubbard S.S."/>
            <person name="Banfield J.F."/>
        </authorList>
    </citation>
    <scope>NUCLEOTIDE SEQUENCE [LARGE SCALE GENOMIC DNA]</scope>
</reference>
<dbReference type="STRING" id="1797535.A2744_04155"/>
<feature type="chain" id="PRO_5009581451" description="Dockerin domain-containing protein" evidence="1">
    <location>
        <begin position="23"/>
        <end position="551"/>
    </location>
</feature>
<dbReference type="Gene3D" id="1.10.1330.10">
    <property type="entry name" value="Dockerin domain"/>
    <property type="match status" value="1"/>
</dbReference>
<comment type="caution">
    <text evidence="2">The sequence shown here is derived from an EMBL/GenBank/DDBJ whole genome shotgun (WGS) entry which is preliminary data.</text>
</comment>
<dbReference type="GO" id="GO:0000272">
    <property type="term" value="P:polysaccharide catabolic process"/>
    <property type="evidence" value="ECO:0007669"/>
    <property type="project" value="InterPro"/>
</dbReference>
<evidence type="ECO:0008006" key="4">
    <source>
        <dbReference type="Google" id="ProtNLM"/>
    </source>
</evidence>
<sequence>MRTALIFLIISLSIFFAVRTDAAKPSDAVKFFIVDPSDSVVGVPVVIQIEARKQNNQVDTTYQNDITLVASGSATGEGLVDVVNGIGTKEINDTVPETVVFSLSDTELTGLDVTSTQNVVFGSLGSGNFTQTDFWFRDNDGGETGATGWGLENIGANILPSIREPKEYVRKFRLRFGIRLQQENDALAPQIEYKRGEGSGCADTNGWQKVNASDGKFVLQESTHFSDMSSTTQQITAGSGFVAGLLLSSTNPASSLNLLKNEKTEYEWSLEEVGSFAWSVEYIFRVTNNGVSLNNYQRCPRISFPPEPRPGVPPTTVTFSGTAYPGAKITIIEKDERAERPVRQEPVTTDSGNFSVTYRGIFQSEYSYGLVIEDKEGRKTQAQFYTIDTVSNSLTQKDIFLPPTVGLYRTAVTKGDFIKIIGYASPGNTVLVQLEKDISYKVNVDDAGKYQVLINTARLSFGKHSFRAKQQDAGTKKESEWSPTKLFSVVAVTVPEADFTGDGVVDVKDWSVFLFRWQAKSGSSGIFDLNRDGKMDISDLSVFLQTFRTLR</sequence>
<feature type="signal peptide" evidence="1">
    <location>
        <begin position="1"/>
        <end position="22"/>
    </location>
</feature>
<protein>
    <recommendedName>
        <fullName evidence="4">Dockerin domain-containing protein</fullName>
    </recommendedName>
</protein>
<dbReference type="PROSITE" id="PS00018">
    <property type="entry name" value="EF_HAND_1"/>
    <property type="match status" value="1"/>
</dbReference>
<organism evidence="2 3">
    <name type="scientific">Candidatus Buchananbacteria bacterium RIFCSPHIGHO2_01_FULL_44_11</name>
    <dbReference type="NCBI Taxonomy" id="1797535"/>
    <lineage>
        <taxon>Bacteria</taxon>
        <taxon>Candidatus Buchananiibacteriota</taxon>
    </lineage>
</organism>
<evidence type="ECO:0000313" key="2">
    <source>
        <dbReference type="EMBL" id="OGY45594.1"/>
    </source>
</evidence>
<accession>A0A1G1Y083</accession>
<gene>
    <name evidence="2" type="ORF">A2744_04155</name>
</gene>
<name>A0A1G1Y083_9BACT</name>
<dbReference type="AlphaFoldDB" id="A0A1G1Y083"/>
<evidence type="ECO:0000313" key="3">
    <source>
        <dbReference type="Proteomes" id="UP000178240"/>
    </source>
</evidence>
<keyword evidence="1" id="KW-0732">Signal</keyword>
<dbReference type="EMBL" id="MHIE01000017">
    <property type="protein sequence ID" value="OGY45594.1"/>
    <property type="molecule type" value="Genomic_DNA"/>
</dbReference>
<evidence type="ECO:0000256" key="1">
    <source>
        <dbReference type="SAM" id="SignalP"/>
    </source>
</evidence>